<keyword evidence="3" id="KW-1185">Reference proteome</keyword>
<dbReference type="AlphaFoldDB" id="A0A3P4AYS0"/>
<dbReference type="RefSeq" id="WP_124077945.1">
    <property type="nucleotide sequence ID" value="NZ_UWPJ01000008.1"/>
</dbReference>
<evidence type="ECO:0000313" key="3">
    <source>
        <dbReference type="Proteomes" id="UP000277294"/>
    </source>
</evidence>
<name>A0A3P4AYS0_9BURK</name>
<protein>
    <submittedName>
        <fullName evidence="2">Alkanesulfonate transporter substrate-binding subunit</fullName>
    </submittedName>
</protein>
<dbReference type="Gene3D" id="3.40.190.10">
    <property type="entry name" value="Periplasmic binding protein-like II"/>
    <property type="match status" value="1"/>
</dbReference>
<organism evidence="2 3">
    <name type="scientific">Pigmentiphaga humi</name>
    <dbReference type="NCBI Taxonomy" id="2478468"/>
    <lineage>
        <taxon>Bacteria</taxon>
        <taxon>Pseudomonadati</taxon>
        <taxon>Pseudomonadota</taxon>
        <taxon>Betaproteobacteria</taxon>
        <taxon>Burkholderiales</taxon>
        <taxon>Alcaligenaceae</taxon>
        <taxon>Pigmentiphaga</taxon>
    </lineage>
</organism>
<evidence type="ECO:0000259" key="1">
    <source>
        <dbReference type="Pfam" id="PF09084"/>
    </source>
</evidence>
<gene>
    <name evidence="2" type="ORF">PIGHUM_00769</name>
</gene>
<dbReference type="PANTHER" id="PTHR30024">
    <property type="entry name" value="ALIPHATIC SULFONATES-BINDING PROTEIN-RELATED"/>
    <property type="match status" value="1"/>
</dbReference>
<evidence type="ECO:0000313" key="2">
    <source>
        <dbReference type="EMBL" id="VCU68711.1"/>
    </source>
</evidence>
<feature type="domain" description="SsuA/THI5-like" evidence="1">
    <location>
        <begin position="26"/>
        <end position="149"/>
    </location>
</feature>
<dbReference type="InterPro" id="IPR015168">
    <property type="entry name" value="SsuA/THI5"/>
</dbReference>
<accession>A0A3P4AYS0</accession>
<dbReference type="Proteomes" id="UP000277294">
    <property type="component" value="Unassembled WGS sequence"/>
</dbReference>
<dbReference type="Pfam" id="PF09084">
    <property type="entry name" value="NMT1"/>
    <property type="match status" value="1"/>
</dbReference>
<dbReference type="SUPFAM" id="SSF53850">
    <property type="entry name" value="Periplasmic binding protein-like II"/>
    <property type="match status" value="1"/>
</dbReference>
<reference evidence="2 3" key="1">
    <citation type="submission" date="2018-10" db="EMBL/GenBank/DDBJ databases">
        <authorList>
            <person name="Criscuolo A."/>
        </authorList>
    </citation>
    <scope>NUCLEOTIDE SEQUENCE [LARGE SCALE GENOMIC DNA]</scope>
    <source>
        <strain evidence="2">DnA1</strain>
    </source>
</reference>
<proteinExistence type="predicted"/>
<dbReference type="EMBL" id="UWPJ01000008">
    <property type="protein sequence ID" value="VCU68711.1"/>
    <property type="molecule type" value="Genomic_DNA"/>
</dbReference>
<dbReference type="OrthoDB" id="8892982at2"/>
<sequence>MAEKASLLPPATDGNGALLVRRDLMDSGAVKTMADLKGRRIAVISLQSASLNFSMRALKLGGLGREEVTWVEMPFNQMIAAFEKKAIDAAMMYTPYLQLVAEKLKTAIPIKDGDLSATSTGDALNIMMYSPDFAKTEAAKRFMVAHLKAQRDIQRMVEGKADLKEACRAVAKYVPSMSADCQGMKFSGIDPDGRINVASLERYQDEWMEWGVMKERADIRSHVNGEFSKHAVSVLGPYQGKEN</sequence>